<proteinExistence type="predicted"/>
<comment type="caution">
    <text evidence="2">The sequence shown here is derived from an EMBL/GenBank/DDBJ whole genome shotgun (WGS) entry which is preliminary data.</text>
</comment>
<sequence>MKRPVRVTLFAMLGLGVLAACGTNKRQEDRAEIVASVFNSLKNKITGQGEAAEQGLTPEQVREIAPSLIEQVSGPVLLFSQQRQGTLDILALNGEVGSYRVFASSSGATITLEGGVLAETRRLGNDLMSSENGPLPQMLANRQEGDYQRVMRTLDGEGHEVATTFDCRLGFSGPDRMKENCTTPGDAFRNIYEFVEGTDRLAKSDQWLNDANGYISIEYLRY</sequence>
<keyword evidence="3" id="KW-1185">Reference proteome</keyword>
<dbReference type="Gene3D" id="2.40.360.10">
    <property type="entry name" value="YmcC-like"/>
    <property type="match status" value="1"/>
</dbReference>
<evidence type="ECO:0000313" key="3">
    <source>
        <dbReference type="Proteomes" id="UP000523601"/>
    </source>
</evidence>
<feature type="signal peptide" evidence="1">
    <location>
        <begin position="1"/>
        <end position="19"/>
    </location>
</feature>
<dbReference type="RefSeq" id="WP_176852343.1">
    <property type="nucleotide sequence ID" value="NZ_JABCJD010000001.1"/>
</dbReference>
<dbReference type="PROSITE" id="PS51257">
    <property type="entry name" value="PROKAR_LIPOPROTEIN"/>
    <property type="match status" value="1"/>
</dbReference>
<feature type="chain" id="PRO_5046954807" evidence="1">
    <location>
        <begin position="20"/>
        <end position="222"/>
    </location>
</feature>
<name>A0ABX2PAF9_9RHOB</name>
<protein>
    <submittedName>
        <fullName evidence="2">YjbF family lipoprotein</fullName>
    </submittedName>
</protein>
<reference evidence="2 3" key="1">
    <citation type="submission" date="2020-04" db="EMBL/GenBank/DDBJ databases">
        <title>Donghicola sp., a member of the Rhodobacteraceae family isolated from mangrove forest in Thailand.</title>
        <authorList>
            <person name="Charoenyingcharoen P."/>
            <person name="Yukphan P."/>
        </authorList>
    </citation>
    <scope>NUCLEOTIDE SEQUENCE [LARGE SCALE GENOMIC DNA]</scope>
    <source>
        <strain evidence="2 3">C2-DW-16</strain>
    </source>
</reference>
<evidence type="ECO:0000256" key="1">
    <source>
        <dbReference type="SAM" id="SignalP"/>
    </source>
</evidence>
<dbReference type="InterPro" id="IPR021308">
    <property type="entry name" value="GfcB"/>
</dbReference>
<organism evidence="2 3">
    <name type="scientific">Donghicola mangrovi</name>
    <dbReference type="NCBI Taxonomy" id="2729614"/>
    <lineage>
        <taxon>Bacteria</taxon>
        <taxon>Pseudomonadati</taxon>
        <taxon>Pseudomonadota</taxon>
        <taxon>Alphaproteobacteria</taxon>
        <taxon>Rhodobacterales</taxon>
        <taxon>Roseobacteraceae</taxon>
        <taxon>Donghicola</taxon>
    </lineage>
</organism>
<keyword evidence="2" id="KW-0449">Lipoprotein</keyword>
<dbReference type="InterPro" id="IPR023373">
    <property type="entry name" value="YmcC_sf"/>
</dbReference>
<evidence type="ECO:0000313" key="2">
    <source>
        <dbReference type="EMBL" id="NVO25926.1"/>
    </source>
</evidence>
<accession>A0ABX2PAF9</accession>
<dbReference type="SUPFAM" id="SSF159270">
    <property type="entry name" value="YmcC-like"/>
    <property type="match status" value="1"/>
</dbReference>
<keyword evidence="1" id="KW-0732">Signal</keyword>
<gene>
    <name evidence="2" type="ORF">HJ526_00710</name>
</gene>
<dbReference type="Pfam" id="PF11102">
    <property type="entry name" value="YjbF"/>
    <property type="match status" value="1"/>
</dbReference>
<dbReference type="EMBL" id="JABCJD010000001">
    <property type="protein sequence ID" value="NVO25926.1"/>
    <property type="molecule type" value="Genomic_DNA"/>
</dbReference>
<dbReference type="Proteomes" id="UP000523601">
    <property type="component" value="Unassembled WGS sequence"/>
</dbReference>